<proteinExistence type="predicted"/>
<dbReference type="Pfam" id="PF13577">
    <property type="entry name" value="SnoaL_4"/>
    <property type="match status" value="1"/>
</dbReference>
<keyword evidence="4" id="KW-1185">Reference proteome</keyword>
<feature type="domain" description="SnoaL-like" evidence="2">
    <location>
        <begin position="6"/>
        <end position="134"/>
    </location>
</feature>
<evidence type="ECO:0000313" key="4">
    <source>
        <dbReference type="Proteomes" id="UP000305792"/>
    </source>
</evidence>
<dbReference type="Proteomes" id="UP000305792">
    <property type="component" value="Unassembled WGS sequence"/>
</dbReference>
<evidence type="ECO:0000313" key="3">
    <source>
        <dbReference type="EMBL" id="THV20841.1"/>
    </source>
</evidence>
<evidence type="ECO:0000259" key="2">
    <source>
        <dbReference type="Pfam" id="PF13577"/>
    </source>
</evidence>
<dbReference type="OrthoDB" id="981191at2"/>
<dbReference type="Gene3D" id="3.10.450.50">
    <property type="match status" value="1"/>
</dbReference>
<sequence>METANHLEDRLAIAALFARLAHLLDDQAFEGAAAVFTEDVTARSPRAELHGRDALVDFMRRSRVEGEFTQHMHTDPLVDLEPEGAQGDQPADRAKASVNSLVRYYREGEPPHRTSGLRLQYFAVRTPQGWRFAEGRTTLLWTRED</sequence>
<dbReference type="InterPro" id="IPR037401">
    <property type="entry name" value="SnoaL-like"/>
</dbReference>
<dbReference type="EMBL" id="STGX01000030">
    <property type="protein sequence ID" value="THV20841.1"/>
    <property type="molecule type" value="Genomic_DNA"/>
</dbReference>
<accession>A0A4S8NVM6</accession>
<name>A0A4S8NVM6_9ACTN</name>
<dbReference type="CDD" id="cd00531">
    <property type="entry name" value="NTF2_like"/>
    <property type="match status" value="1"/>
</dbReference>
<organism evidence="3 4">
    <name type="scientific">Glycomyces paridis</name>
    <dbReference type="NCBI Taxonomy" id="2126555"/>
    <lineage>
        <taxon>Bacteria</taxon>
        <taxon>Bacillati</taxon>
        <taxon>Actinomycetota</taxon>
        <taxon>Actinomycetes</taxon>
        <taxon>Glycomycetales</taxon>
        <taxon>Glycomycetaceae</taxon>
        <taxon>Glycomyces</taxon>
    </lineage>
</organism>
<reference evidence="3 4" key="1">
    <citation type="journal article" date="2018" name="Int. J. Syst. Evol. Microbiol.">
        <title>Glycomyces paridis sp. nov., isolated from the medicinal plant Paris polyphylla.</title>
        <authorList>
            <person name="Fang X.M."/>
            <person name="Bai J.L."/>
            <person name="Su J."/>
            <person name="Zhao L.L."/>
            <person name="Liu H.Y."/>
            <person name="Ma B.P."/>
            <person name="Zhang Y.Q."/>
            <person name="Yu L.Y."/>
        </authorList>
    </citation>
    <scope>NUCLEOTIDE SEQUENCE [LARGE SCALE GENOMIC DNA]</scope>
    <source>
        <strain evidence="3 4">CPCC 204357</strain>
    </source>
</reference>
<dbReference type="InterPro" id="IPR032710">
    <property type="entry name" value="NTF2-like_dom_sf"/>
</dbReference>
<dbReference type="SUPFAM" id="SSF54427">
    <property type="entry name" value="NTF2-like"/>
    <property type="match status" value="1"/>
</dbReference>
<comment type="caution">
    <text evidence="3">The sequence shown here is derived from an EMBL/GenBank/DDBJ whole genome shotgun (WGS) entry which is preliminary data.</text>
</comment>
<dbReference type="AlphaFoldDB" id="A0A4S8NVM6"/>
<gene>
    <name evidence="3" type="ORF">E9998_24950</name>
</gene>
<dbReference type="RefSeq" id="WP_136532462.1">
    <property type="nucleotide sequence ID" value="NZ_STGX01000030.1"/>
</dbReference>
<feature type="region of interest" description="Disordered" evidence="1">
    <location>
        <begin position="70"/>
        <end position="93"/>
    </location>
</feature>
<protein>
    <submittedName>
        <fullName evidence="3">Nuclear transport factor 2 family protein</fullName>
    </submittedName>
</protein>
<evidence type="ECO:0000256" key="1">
    <source>
        <dbReference type="SAM" id="MobiDB-lite"/>
    </source>
</evidence>